<dbReference type="InParanoid" id="A7T6A5"/>
<accession>A7T6A5</accession>
<evidence type="ECO:0008006" key="3">
    <source>
        <dbReference type="Google" id="ProtNLM"/>
    </source>
</evidence>
<dbReference type="PhylomeDB" id="A7T6A5"/>
<gene>
    <name evidence="1" type="ORF">NEMVEDRAFT_v1g222933</name>
</gene>
<feature type="non-terminal residue" evidence="1">
    <location>
        <position position="100"/>
    </location>
</feature>
<keyword evidence="2" id="KW-1185">Reference proteome</keyword>
<dbReference type="EMBL" id="DS471485">
    <property type="protein sequence ID" value="EDO28501.1"/>
    <property type="molecule type" value="Genomic_DNA"/>
</dbReference>
<dbReference type="PANTHER" id="PTHR20875">
    <property type="entry name" value="EF-HAND CALCIUM-BINDING DOMAIN-CONTAINING PROTEIN 6-RELATED"/>
    <property type="match status" value="1"/>
</dbReference>
<dbReference type="PANTHER" id="PTHR20875:SF5">
    <property type="entry name" value="EF-HAND DOMAIN-CONTAINING PROTEIN"/>
    <property type="match status" value="1"/>
</dbReference>
<dbReference type="InterPro" id="IPR052603">
    <property type="entry name" value="EFCB6"/>
</dbReference>
<evidence type="ECO:0000313" key="1">
    <source>
        <dbReference type="EMBL" id="EDO28501.1"/>
    </source>
</evidence>
<dbReference type="AlphaFoldDB" id="A7T6A5"/>
<reference evidence="1 2" key="1">
    <citation type="journal article" date="2007" name="Science">
        <title>Sea anemone genome reveals ancestral eumetazoan gene repertoire and genomic organization.</title>
        <authorList>
            <person name="Putnam N.H."/>
            <person name="Srivastava M."/>
            <person name="Hellsten U."/>
            <person name="Dirks B."/>
            <person name="Chapman J."/>
            <person name="Salamov A."/>
            <person name="Terry A."/>
            <person name="Shapiro H."/>
            <person name="Lindquist E."/>
            <person name="Kapitonov V.V."/>
            <person name="Jurka J."/>
            <person name="Genikhovich G."/>
            <person name="Grigoriev I.V."/>
            <person name="Lucas S.M."/>
            <person name="Steele R.E."/>
            <person name="Finnerty J.R."/>
            <person name="Technau U."/>
            <person name="Martindale M.Q."/>
            <person name="Rokhsar D.S."/>
        </authorList>
    </citation>
    <scope>NUCLEOTIDE SEQUENCE [LARGE SCALE GENOMIC DNA]</scope>
    <source>
        <strain evidence="2">CH2 X CH6</strain>
    </source>
</reference>
<evidence type="ECO:0000313" key="2">
    <source>
        <dbReference type="Proteomes" id="UP000001593"/>
    </source>
</evidence>
<proteinExistence type="predicted"/>
<name>A7T6A5_NEMVE</name>
<dbReference type="HOGENOM" id="CLU_2313193_0_0_1"/>
<dbReference type="Proteomes" id="UP000001593">
    <property type="component" value="Unassembled WGS sequence"/>
</dbReference>
<sequence>EILQDLCIELTDYELSHVTNKFDPKNENRVSYVKFLEPYAKRRRRYFSNNMGTVMNHPQAELPMDDIVPKPNKGLSGITAKLRQKVIKRQSFIKFKKATT</sequence>
<protein>
    <recommendedName>
        <fullName evidence="3">EF-hand domain-containing protein</fullName>
    </recommendedName>
</protein>
<dbReference type="STRING" id="45351.A7T6A5"/>
<organism evidence="1 2">
    <name type="scientific">Nematostella vectensis</name>
    <name type="common">Starlet sea anemone</name>
    <dbReference type="NCBI Taxonomy" id="45351"/>
    <lineage>
        <taxon>Eukaryota</taxon>
        <taxon>Metazoa</taxon>
        <taxon>Cnidaria</taxon>
        <taxon>Anthozoa</taxon>
        <taxon>Hexacorallia</taxon>
        <taxon>Actiniaria</taxon>
        <taxon>Edwardsiidae</taxon>
        <taxon>Nematostella</taxon>
    </lineage>
</organism>